<dbReference type="Proteomes" id="UP000235616">
    <property type="component" value="Unassembled WGS sequence"/>
</dbReference>
<dbReference type="EMBL" id="PNYA01000012">
    <property type="protein sequence ID" value="PMS19189.1"/>
    <property type="molecule type" value="Genomic_DNA"/>
</dbReference>
<comment type="caution">
    <text evidence="1">The sequence shown here is derived from an EMBL/GenBank/DDBJ whole genome shotgun (WGS) entry which is preliminary data.</text>
</comment>
<reference evidence="1 2" key="1">
    <citation type="submission" date="2018-01" db="EMBL/GenBank/DDBJ databases">
        <title>Whole genome analyses suggest that Burkholderia sensu lato contains two further novel genera in the rhizoxinica-symbiotica group Mycetohabitans gen. nov., and Trinickia gen. nov.: implications for the evolution of diazotrophy and nodulation in the Burkholderiaceae.</title>
        <authorList>
            <person name="Estrada-de los Santos P."/>
            <person name="Palmer M."/>
            <person name="Chavez-Ramirez B."/>
            <person name="Beukes C."/>
            <person name="Steenkamp E.T."/>
            <person name="Hirsch A.M."/>
            <person name="Manyaka P."/>
            <person name="Maluk M."/>
            <person name="Lafos M."/>
            <person name="Crook M."/>
            <person name="Gross E."/>
            <person name="Simon M.F."/>
            <person name="Bueno dos Reis Junior F."/>
            <person name="Poole P.S."/>
            <person name="Venter S.N."/>
            <person name="James E.K."/>
        </authorList>
    </citation>
    <scope>NUCLEOTIDE SEQUENCE [LARGE SCALE GENOMIC DNA]</scope>
    <source>
        <strain evidence="1 2">GIMN1.004</strain>
    </source>
</reference>
<evidence type="ECO:0000313" key="2">
    <source>
        <dbReference type="Proteomes" id="UP000235616"/>
    </source>
</evidence>
<dbReference type="OrthoDB" id="9135053at2"/>
<keyword evidence="2" id="KW-1185">Reference proteome</keyword>
<proteinExistence type="predicted"/>
<name>A0A2N7VPU7_9BURK</name>
<dbReference type="AlphaFoldDB" id="A0A2N7VPU7"/>
<sequence>MPKPSAFSIEQFCESHGNISRAYFYKLLAAGQGPRLMKVGRRVLISEEAAADWRREMEARTAQQKQLETA</sequence>
<evidence type="ECO:0000313" key="1">
    <source>
        <dbReference type="EMBL" id="PMS19189.1"/>
    </source>
</evidence>
<organism evidence="1 2">
    <name type="scientific">Trinickia dabaoshanensis</name>
    <dbReference type="NCBI Taxonomy" id="564714"/>
    <lineage>
        <taxon>Bacteria</taxon>
        <taxon>Pseudomonadati</taxon>
        <taxon>Pseudomonadota</taxon>
        <taxon>Betaproteobacteria</taxon>
        <taxon>Burkholderiales</taxon>
        <taxon>Burkholderiaceae</taxon>
        <taxon>Trinickia</taxon>
    </lineage>
</organism>
<accession>A0A2N7VPU7</accession>
<gene>
    <name evidence="1" type="ORF">C0Z18_15125</name>
</gene>
<protein>
    <submittedName>
        <fullName evidence="1">Uncharacterized protein</fullName>
    </submittedName>
</protein>